<evidence type="ECO:0000313" key="3">
    <source>
        <dbReference type="Proteomes" id="UP000518752"/>
    </source>
</evidence>
<dbReference type="InterPro" id="IPR029058">
    <property type="entry name" value="AB_hydrolase_fold"/>
</dbReference>
<keyword evidence="3" id="KW-1185">Reference proteome</keyword>
<dbReference type="Proteomes" id="UP000518752">
    <property type="component" value="Unassembled WGS sequence"/>
</dbReference>
<accession>A0A8H5H270</accession>
<dbReference type="InterPro" id="IPR000073">
    <property type="entry name" value="AB_hydrolase_1"/>
</dbReference>
<dbReference type="AlphaFoldDB" id="A0A8H5H270"/>
<feature type="domain" description="AB hydrolase-1" evidence="1">
    <location>
        <begin position="34"/>
        <end position="206"/>
    </location>
</feature>
<proteinExistence type="predicted"/>
<dbReference type="EMBL" id="JAACJN010000098">
    <property type="protein sequence ID" value="KAF5375299.1"/>
    <property type="molecule type" value="Genomic_DNA"/>
</dbReference>
<gene>
    <name evidence="2" type="ORF">D9757_009665</name>
</gene>
<dbReference type="Pfam" id="PF12697">
    <property type="entry name" value="Abhydrolase_6"/>
    <property type="match status" value="1"/>
</dbReference>
<dbReference type="OrthoDB" id="94039at2759"/>
<sequence>MGESAVLNEKELKKHYSKQWSPREYAKAAHIFLTAGVDKGARVDFSRRRLVGIGHSVGASAMFLMKELNPIVNFEIFIAIEPGISLKGNRHTNVASEALTAWTWLRPDEYGLRTHYAAKYDPPFTFNGVTTASTNDELVVDSLTAYAEVTQRKPVHVIWGTINDVKSPETRDLLSDTSAGRKPASVRFVENAGHLVVQQQPEAVAEKILDVILGKPAEVISKL</sequence>
<reference evidence="2 3" key="1">
    <citation type="journal article" date="2020" name="ISME J.">
        <title>Uncovering the hidden diversity of litter-decomposition mechanisms in mushroom-forming fungi.</title>
        <authorList>
            <person name="Floudas D."/>
            <person name="Bentzer J."/>
            <person name="Ahren D."/>
            <person name="Johansson T."/>
            <person name="Persson P."/>
            <person name="Tunlid A."/>
        </authorList>
    </citation>
    <scope>NUCLEOTIDE SEQUENCE [LARGE SCALE GENOMIC DNA]</scope>
    <source>
        <strain evidence="2 3">CBS 406.79</strain>
    </source>
</reference>
<comment type="caution">
    <text evidence="2">The sequence shown here is derived from an EMBL/GenBank/DDBJ whole genome shotgun (WGS) entry which is preliminary data.</text>
</comment>
<evidence type="ECO:0000259" key="1">
    <source>
        <dbReference type="Pfam" id="PF12697"/>
    </source>
</evidence>
<dbReference type="Gene3D" id="3.40.50.1820">
    <property type="entry name" value="alpha/beta hydrolase"/>
    <property type="match status" value="1"/>
</dbReference>
<organism evidence="2 3">
    <name type="scientific">Collybiopsis confluens</name>
    <dbReference type="NCBI Taxonomy" id="2823264"/>
    <lineage>
        <taxon>Eukaryota</taxon>
        <taxon>Fungi</taxon>
        <taxon>Dikarya</taxon>
        <taxon>Basidiomycota</taxon>
        <taxon>Agaricomycotina</taxon>
        <taxon>Agaricomycetes</taxon>
        <taxon>Agaricomycetidae</taxon>
        <taxon>Agaricales</taxon>
        <taxon>Marasmiineae</taxon>
        <taxon>Omphalotaceae</taxon>
        <taxon>Collybiopsis</taxon>
    </lineage>
</organism>
<evidence type="ECO:0000313" key="2">
    <source>
        <dbReference type="EMBL" id="KAF5375299.1"/>
    </source>
</evidence>
<name>A0A8H5H270_9AGAR</name>
<dbReference type="SUPFAM" id="SSF53474">
    <property type="entry name" value="alpha/beta-Hydrolases"/>
    <property type="match status" value="1"/>
</dbReference>
<protein>
    <recommendedName>
        <fullName evidence="1">AB hydrolase-1 domain-containing protein</fullName>
    </recommendedName>
</protein>